<gene>
    <name evidence="3" type="ORF">GXY80_11885</name>
</gene>
<dbReference type="AlphaFoldDB" id="A0A971M6D5"/>
<reference evidence="3" key="1">
    <citation type="journal article" date="2020" name="Biotechnol. Biofuels">
        <title>New insights from the biogas microbiome by comprehensive genome-resolved metagenomics of nearly 1600 species originating from multiple anaerobic digesters.</title>
        <authorList>
            <person name="Campanaro S."/>
            <person name="Treu L."/>
            <person name="Rodriguez-R L.M."/>
            <person name="Kovalovszki A."/>
            <person name="Ziels R.M."/>
            <person name="Maus I."/>
            <person name="Zhu X."/>
            <person name="Kougias P.G."/>
            <person name="Basile A."/>
            <person name="Luo G."/>
            <person name="Schluter A."/>
            <person name="Konstantinidis K.T."/>
            <person name="Angelidaki I."/>
        </authorList>
    </citation>
    <scope>NUCLEOTIDE SEQUENCE</scope>
    <source>
        <strain evidence="3">AS06rmzACSIP_7</strain>
    </source>
</reference>
<accession>A0A971M6D5</accession>
<feature type="domain" description="Aldehyde oxidase/xanthine dehydrogenase second molybdopterin binding" evidence="2">
    <location>
        <begin position="62"/>
        <end position="305"/>
    </location>
</feature>
<dbReference type="Gene3D" id="3.30.365.10">
    <property type="entry name" value="Aldehyde oxidase/xanthine dehydrogenase, molybdopterin binding domain"/>
    <property type="match status" value="3"/>
</dbReference>
<sequence>FGAPQTAFATESLLDEIAEKIGMDPLELRKKNGFVSGDTTICAQELTDTFGFQECLDRMHTHYDRAVKDAKAASTDTVKRGVGLGCVFFGPGRSAPDQSEAWAELLPDDKLQVWIGSADMGQGSDTMFWQIAAEAFGYPLNKVLLCTTDTNYTPDGNFSAGSRQTYVSGKAVQRVVEQLKNTMEENGCTSYADMKAKGIPTISKLVHHTATTKLDPVDGHGIPWETYSFGIQMAEVAVNITTGKVDVVKLTAVHDLGTIINRINVDGQTWGGLVQGMGYALSEEYKYNETNNFVKFRMPRAKDIPDIEVHYVEVPRKNGPFGASGMAEFCLVPTAPAIANAVYNACGARVCNLPITPDKVKEALKK</sequence>
<dbReference type="EMBL" id="JAAYEE010000217">
    <property type="protein sequence ID" value="NLW36159.1"/>
    <property type="molecule type" value="Genomic_DNA"/>
</dbReference>
<evidence type="ECO:0000313" key="3">
    <source>
        <dbReference type="EMBL" id="NLW36159.1"/>
    </source>
</evidence>
<proteinExistence type="predicted"/>
<dbReference type="Pfam" id="PF20256">
    <property type="entry name" value="MoCoBD_2"/>
    <property type="match status" value="1"/>
</dbReference>
<dbReference type="PANTHER" id="PTHR11908">
    <property type="entry name" value="XANTHINE DEHYDROGENASE"/>
    <property type="match status" value="1"/>
</dbReference>
<dbReference type="InterPro" id="IPR008274">
    <property type="entry name" value="AldOxase/xan_DH_MoCoBD1"/>
</dbReference>
<protein>
    <submittedName>
        <fullName evidence="3">Molybdopterin-dependent oxidoreductase</fullName>
    </submittedName>
</protein>
<feature type="non-terminal residue" evidence="3">
    <location>
        <position position="1"/>
    </location>
</feature>
<comment type="caution">
    <text evidence="3">The sequence shown here is derived from an EMBL/GenBank/DDBJ whole genome shotgun (WGS) entry which is preliminary data.</text>
</comment>
<dbReference type="PANTHER" id="PTHR11908:SF157">
    <property type="entry name" value="XANTHINE DEHYDROGENASE SUBUNIT D-RELATED"/>
    <property type="match status" value="1"/>
</dbReference>
<dbReference type="SUPFAM" id="SSF56003">
    <property type="entry name" value="Molybdenum cofactor-binding domain"/>
    <property type="match status" value="1"/>
</dbReference>
<dbReference type="Pfam" id="PF02738">
    <property type="entry name" value="MoCoBD_1"/>
    <property type="match status" value="1"/>
</dbReference>
<dbReference type="InterPro" id="IPR016208">
    <property type="entry name" value="Ald_Oxase/xanthine_DH-like"/>
</dbReference>
<evidence type="ECO:0000313" key="4">
    <source>
        <dbReference type="Proteomes" id="UP000777265"/>
    </source>
</evidence>
<organism evidence="3 4">
    <name type="scientific">Syntrophorhabdus aromaticivorans</name>
    <dbReference type="NCBI Taxonomy" id="328301"/>
    <lineage>
        <taxon>Bacteria</taxon>
        <taxon>Pseudomonadati</taxon>
        <taxon>Thermodesulfobacteriota</taxon>
        <taxon>Syntrophorhabdia</taxon>
        <taxon>Syntrophorhabdales</taxon>
        <taxon>Syntrophorhabdaceae</taxon>
        <taxon>Syntrophorhabdus</taxon>
    </lineage>
</organism>
<dbReference type="InterPro" id="IPR037165">
    <property type="entry name" value="AldOxase/xan_DH_Mopterin-bd_sf"/>
</dbReference>
<dbReference type="InterPro" id="IPR046867">
    <property type="entry name" value="AldOxase/xan_DH_MoCoBD2"/>
</dbReference>
<dbReference type="Proteomes" id="UP000777265">
    <property type="component" value="Unassembled WGS sequence"/>
</dbReference>
<dbReference type="GO" id="GO:0005506">
    <property type="term" value="F:iron ion binding"/>
    <property type="evidence" value="ECO:0007669"/>
    <property type="project" value="InterPro"/>
</dbReference>
<feature type="domain" description="Aldehyde oxidase/xanthine dehydrogenase first molybdopterin binding" evidence="1">
    <location>
        <begin position="1"/>
        <end position="32"/>
    </location>
</feature>
<dbReference type="GO" id="GO:0016491">
    <property type="term" value="F:oxidoreductase activity"/>
    <property type="evidence" value="ECO:0007669"/>
    <property type="project" value="InterPro"/>
</dbReference>
<name>A0A971M6D5_9BACT</name>
<evidence type="ECO:0000259" key="1">
    <source>
        <dbReference type="Pfam" id="PF02738"/>
    </source>
</evidence>
<evidence type="ECO:0000259" key="2">
    <source>
        <dbReference type="Pfam" id="PF20256"/>
    </source>
</evidence>
<reference evidence="3" key="2">
    <citation type="submission" date="2020-01" db="EMBL/GenBank/DDBJ databases">
        <authorList>
            <person name="Campanaro S."/>
        </authorList>
    </citation>
    <scope>NUCLEOTIDE SEQUENCE</scope>
    <source>
        <strain evidence="3">AS06rmzACSIP_7</strain>
    </source>
</reference>